<sequence length="190" mass="19791">MRKLVILAVLGLAACNENAGWNPNYTMNNTPYGDYQRARETALVTDTAPPRIIPVQLPAKAPTPEEISGKRTETKALVTTSVVAVKPSDVKVSTAARATASAGGYAGSVPVLVRFAQTEKHNPGTVVYPRTGANASAAERSCRGFASADAAQTAFLAAGGPVIDPRGLDPDGDGFVCGWDPRPLRTNSGL</sequence>
<keyword evidence="3" id="KW-1185">Reference proteome</keyword>
<comment type="caution">
    <text evidence="2">The sequence shown here is derived from an EMBL/GenBank/DDBJ whole genome shotgun (WGS) entry which is preliminary data.</text>
</comment>
<evidence type="ECO:0000313" key="2">
    <source>
        <dbReference type="EMBL" id="MDN3710830.1"/>
    </source>
</evidence>
<reference evidence="3" key="1">
    <citation type="journal article" date="2019" name="Int. J. Syst. Evol. Microbiol.">
        <title>The Global Catalogue of Microorganisms (GCM) 10K type strain sequencing project: providing services to taxonomists for standard genome sequencing and annotation.</title>
        <authorList>
            <consortium name="The Broad Institute Genomics Platform"/>
            <consortium name="The Broad Institute Genome Sequencing Center for Infectious Disease"/>
            <person name="Wu L."/>
            <person name="Ma J."/>
        </authorList>
    </citation>
    <scope>NUCLEOTIDE SEQUENCE [LARGE SCALE GENOMIC DNA]</scope>
    <source>
        <strain evidence="3">CECT 8482</strain>
    </source>
</reference>
<feature type="signal peptide" evidence="1">
    <location>
        <begin position="1"/>
        <end position="19"/>
    </location>
</feature>
<organism evidence="2 3">
    <name type="scientific">Paracoccus cavernae</name>
    <dbReference type="NCBI Taxonomy" id="1571207"/>
    <lineage>
        <taxon>Bacteria</taxon>
        <taxon>Pseudomonadati</taxon>
        <taxon>Pseudomonadota</taxon>
        <taxon>Alphaproteobacteria</taxon>
        <taxon>Rhodobacterales</taxon>
        <taxon>Paracoccaceae</taxon>
        <taxon>Paracoccus</taxon>
    </lineage>
</organism>
<evidence type="ECO:0000313" key="3">
    <source>
        <dbReference type="Proteomes" id="UP001243846"/>
    </source>
</evidence>
<dbReference type="RefSeq" id="WP_377688439.1">
    <property type="nucleotide sequence ID" value="NZ_JBHMDZ010000049.1"/>
</dbReference>
<dbReference type="EMBL" id="JAUFRC010000001">
    <property type="protein sequence ID" value="MDN3710830.1"/>
    <property type="molecule type" value="Genomic_DNA"/>
</dbReference>
<name>A0ABT8D5Y6_9RHOB</name>
<dbReference type="PROSITE" id="PS51257">
    <property type="entry name" value="PROKAR_LIPOPROTEIN"/>
    <property type="match status" value="1"/>
</dbReference>
<keyword evidence="1" id="KW-0732">Signal</keyword>
<gene>
    <name evidence="2" type="ORF">QWZ10_01450</name>
</gene>
<dbReference type="Proteomes" id="UP001243846">
    <property type="component" value="Unassembled WGS sequence"/>
</dbReference>
<evidence type="ECO:0008006" key="4">
    <source>
        <dbReference type="Google" id="ProtNLM"/>
    </source>
</evidence>
<feature type="chain" id="PRO_5047256822" description="Excalibur calcium-binding domain-containing protein" evidence="1">
    <location>
        <begin position="20"/>
        <end position="190"/>
    </location>
</feature>
<protein>
    <recommendedName>
        <fullName evidence="4">Excalibur calcium-binding domain-containing protein</fullName>
    </recommendedName>
</protein>
<proteinExistence type="predicted"/>
<evidence type="ECO:0000256" key="1">
    <source>
        <dbReference type="SAM" id="SignalP"/>
    </source>
</evidence>
<accession>A0ABT8D5Y6</accession>